<organism evidence="13 14">
    <name type="scientific">Fraxinus pennsylvanica</name>
    <dbReference type="NCBI Taxonomy" id="56036"/>
    <lineage>
        <taxon>Eukaryota</taxon>
        <taxon>Viridiplantae</taxon>
        <taxon>Streptophyta</taxon>
        <taxon>Embryophyta</taxon>
        <taxon>Tracheophyta</taxon>
        <taxon>Spermatophyta</taxon>
        <taxon>Magnoliopsida</taxon>
        <taxon>eudicotyledons</taxon>
        <taxon>Gunneridae</taxon>
        <taxon>Pentapetalae</taxon>
        <taxon>asterids</taxon>
        <taxon>lamiids</taxon>
        <taxon>Lamiales</taxon>
        <taxon>Oleaceae</taxon>
        <taxon>Oleeae</taxon>
        <taxon>Fraxinus</taxon>
    </lineage>
</organism>
<keyword evidence="6" id="KW-0630">Potassium</keyword>
<dbReference type="InterPro" id="IPR003855">
    <property type="entry name" value="K+_transporter"/>
</dbReference>
<comment type="similarity">
    <text evidence="2">Belongs to the HAK/KUP transporter (TC 2.A.72.3) family.</text>
</comment>
<sequence>MSHATTGTAVVIVMLVTTFLMTLIMLLVWHCHWILVLIFTGLSLAVECTYFSAVLFKVDQGGWVPLVIAAAFLVIMYVWHYGTVKRYEFEMHSKVSMAWILGLGPSLGLVRVPGIGLVYTELASGVPHIFSHFITNLPAIHSVVVFVCVKYLPVYTVSEEERFLVKRMGPKNFHMFRCVARCGNNFTNFPSPFSGTNSSIALGLTSMAGYITNHSERERELAFLLNCKFIILIRFYSVEK</sequence>
<dbReference type="InterPro" id="IPR053952">
    <property type="entry name" value="K_trans_C"/>
</dbReference>
<evidence type="ECO:0000259" key="11">
    <source>
        <dbReference type="Pfam" id="PF02705"/>
    </source>
</evidence>
<keyword evidence="5 10" id="KW-0812">Transmembrane</keyword>
<feature type="transmembrane region" description="Helical" evidence="10">
    <location>
        <begin position="34"/>
        <end position="56"/>
    </location>
</feature>
<evidence type="ECO:0000256" key="10">
    <source>
        <dbReference type="SAM" id="Phobius"/>
    </source>
</evidence>
<gene>
    <name evidence="13" type="ORF">FPE_LOCUS20791</name>
</gene>
<evidence type="ECO:0000256" key="5">
    <source>
        <dbReference type="ARBA" id="ARBA00022692"/>
    </source>
</evidence>
<dbReference type="InterPro" id="IPR053951">
    <property type="entry name" value="K_trans_N"/>
</dbReference>
<evidence type="ECO:0000259" key="12">
    <source>
        <dbReference type="Pfam" id="PF22776"/>
    </source>
</evidence>
<keyword evidence="14" id="KW-1185">Reference proteome</keyword>
<feature type="transmembrane region" description="Helical" evidence="10">
    <location>
        <begin position="99"/>
        <end position="119"/>
    </location>
</feature>
<evidence type="ECO:0000256" key="6">
    <source>
        <dbReference type="ARBA" id="ARBA00022958"/>
    </source>
</evidence>
<evidence type="ECO:0000256" key="9">
    <source>
        <dbReference type="ARBA" id="ARBA00023136"/>
    </source>
</evidence>
<keyword evidence="7 10" id="KW-1133">Transmembrane helix</keyword>
<dbReference type="EMBL" id="OU503047">
    <property type="protein sequence ID" value="CAI9773361.1"/>
    <property type="molecule type" value="Genomic_DNA"/>
</dbReference>
<dbReference type="GO" id="GO:0005886">
    <property type="term" value="C:plasma membrane"/>
    <property type="evidence" value="ECO:0007669"/>
    <property type="project" value="UniProtKB-SubCell"/>
</dbReference>
<dbReference type="Proteomes" id="UP000834106">
    <property type="component" value="Chromosome 12"/>
</dbReference>
<evidence type="ECO:0000256" key="1">
    <source>
        <dbReference type="ARBA" id="ARBA00004651"/>
    </source>
</evidence>
<keyword evidence="3" id="KW-0813">Transport</keyword>
<comment type="subcellular location">
    <subcellularLocation>
        <location evidence="1">Cell membrane</location>
        <topology evidence="1">Multi-pass membrane protein</topology>
    </subcellularLocation>
</comment>
<dbReference type="Pfam" id="PF02705">
    <property type="entry name" value="K_trans"/>
    <property type="match status" value="1"/>
</dbReference>
<keyword evidence="8" id="KW-0406">Ion transport</keyword>
<accession>A0AAD1ZSH0</accession>
<keyword evidence="4" id="KW-0633">Potassium transport</keyword>
<feature type="transmembrane region" description="Helical" evidence="10">
    <location>
        <begin position="62"/>
        <end position="79"/>
    </location>
</feature>
<dbReference type="GO" id="GO:0015079">
    <property type="term" value="F:potassium ion transmembrane transporter activity"/>
    <property type="evidence" value="ECO:0007669"/>
    <property type="project" value="InterPro"/>
</dbReference>
<evidence type="ECO:0000256" key="8">
    <source>
        <dbReference type="ARBA" id="ARBA00023065"/>
    </source>
</evidence>
<protein>
    <recommendedName>
        <fullName evidence="15">Potassium transporter</fullName>
    </recommendedName>
</protein>
<evidence type="ECO:0000256" key="7">
    <source>
        <dbReference type="ARBA" id="ARBA00022989"/>
    </source>
</evidence>
<dbReference type="Pfam" id="PF22776">
    <property type="entry name" value="K_trans_C"/>
    <property type="match status" value="1"/>
</dbReference>
<keyword evidence="9 10" id="KW-0472">Membrane</keyword>
<reference evidence="13" key="1">
    <citation type="submission" date="2023-05" db="EMBL/GenBank/DDBJ databases">
        <authorList>
            <person name="Huff M."/>
        </authorList>
    </citation>
    <scope>NUCLEOTIDE SEQUENCE</scope>
</reference>
<name>A0AAD1ZSH0_9LAMI</name>
<dbReference type="AlphaFoldDB" id="A0AAD1ZSH0"/>
<feature type="domain" description="K+ potassium transporter C-terminal" evidence="12">
    <location>
        <begin position="113"/>
        <end position="183"/>
    </location>
</feature>
<evidence type="ECO:0000313" key="13">
    <source>
        <dbReference type="EMBL" id="CAI9773361.1"/>
    </source>
</evidence>
<feature type="domain" description="K+ potassium transporter integral membrane" evidence="11">
    <location>
        <begin position="6"/>
        <end position="100"/>
    </location>
</feature>
<dbReference type="PANTHER" id="PTHR30540:SF95">
    <property type="entry name" value="POTASSIUM TRANSPORTER 10"/>
    <property type="match status" value="1"/>
</dbReference>
<feature type="transmembrane region" description="Helical" evidence="10">
    <location>
        <begin position="6"/>
        <end position="27"/>
    </location>
</feature>
<evidence type="ECO:0008006" key="15">
    <source>
        <dbReference type="Google" id="ProtNLM"/>
    </source>
</evidence>
<evidence type="ECO:0000256" key="3">
    <source>
        <dbReference type="ARBA" id="ARBA00022448"/>
    </source>
</evidence>
<feature type="transmembrane region" description="Helical" evidence="10">
    <location>
        <begin position="139"/>
        <end position="158"/>
    </location>
</feature>
<dbReference type="PANTHER" id="PTHR30540">
    <property type="entry name" value="OSMOTIC STRESS POTASSIUM TRANSPORTER"/>
    <property type="match status" value="1"/>
</dbReference>
<proteinExistence type="inferred from homology"/>
<evidence type="ECO:0000313" key="14">
    <source>
        <dbReference type="Proteomes" id="UP000834106"/>
    </source>
</evidence>
<evidence type="ECO:0000256" key="2">
    <source>
        <dbReference type="ARBA" id="ARBA00008440"/>
    </source>
</evidence>
<evidence type="ECO:0000256" key="4">
    <source>
        <dbReference type="ARBA" id="ARBA00022538"/>
    </source>
</evidence>